<proteinExistence type="predicted"/>
<evidence type="ECO:0000313" key="4">
    <source>
        <dbReference type="Proteomes" id="UP000034521"/>
    </source>
</evidence>
<feature type="transmembrane region" description="Helical" evidence="1">
    <location>
        <begin position="6"/>
        <end position="24"/>
    </location>
</feature>
<name>A0A0G1IPW2_9BACT</name>
<organism evidence="3 4">
    <name type="scientific">Candidatus Gottesmanbacteria bacterium GW2011_GWA1_44_24b</name>
    <dbReference type="NCBI Taxonomy" id="1618437"/>
    <lineage>
        <taxon>Bacteria</taxon>
        <taxon>Candidatus Gottesmaniibacteriota</taxon>
    </lineage>
</organism>
<dbReference type="InterPro" id="IPR016040">
    <property type="entry name" value="NAD(P)-bd_dom"/>
</dbReference>
<feature type="domain" description="NAD(P)-binding" evidence="2">
    <location>
        <begin position="8"/>
        <end position="113"/>
    </location>
</feature>
<keyword evidence="1" id="KW-0472">Membrane</keyword>
<reference evidence="3 4" key="1">
    <citation type="journal article" date="2015" name="Nature">
        <title>rRNA introns, odd ribosomes, and small enigmatic genomes across a large radiation of phyla.</title>
        <authorList>
            <person name="Brown C.T."/>
            <person name="Hug L.A."/>
            <person name="Thomas B.C."/>
            <person name="Sharon I."/>
            <person name="Castelle C.J."/>
            <person name="Singh A."/>
            <person name="Wilkins M.J."/>
            <person name="Williams K.H."/>
            <person name="Banfield J.F."/>
        </authorList>
    </citation>
    <scope>NUCLEOTIDE SEQUENCE [LARGE SCALE GENOMIC DNA]</scope>
</reference>
<keyword evidence="1" id="KW-1133">Transmembrane helix</keyword>
<keyword evidence="1" id="KW-0812">Transmembrane</keyword>
<accession>A0A0G1IPW2</accession>
<dbReference type="SUPFAM" id="SSF51735">
    <property type="entry name" value="NAD(P)-binding Rossmann-fold domains"/>
    <property type="match status" value="1"/>
</dbReference>
<evidence type="ECO:0000313" key="3">
    <source>
        <dbReference type="EMBL" id="KKT61003.1"/>
    </source>
</evidence>
<dbReference type="InterPro" id="IPR036291">
    <property type="entry name" value="NAD(P)-bd_dom_sf"/>
</dbReference>
<dbReference type="Proteomes" id="UP000034521">
    <property type="component" value="Unassembled WGS sequence"/>
</dbReference>
<evidence type="ECO:0000256" key="1">
    <source>
        <dbReference type="SAM" id="Phobius"/>
    </source>
</evidence>
<dbReference type="EMBL" id="LCIQ01000013">
    <property type="protein sequence ID" value="KKT61003.1"/>
    <property type="molecule type" value="Genomic_DNA"/>
</dbReference>
<dbReference type="Gene3D" id="3.40.50.720">
    <property type="entry name" value="NAD(P)-binding Rossmann-like Domain"/>
    <property type="match status" value="1"/>
</dbReference>
<comment type="caution">
    <text evidence="3">The sequence shown here is derived from an EMBL/GenBank/DDBJ whole genome shotgun (WGS) entry which is preliminary data.</text>
</comment>
<dbReference type="Pfam" id="PF16363">
    <property type="entry name" value="GDP_Man_Dehyd"/>
    <property type="match status" value="1"/>
</dbReference>
<sequence length="120" mass="13187">MGKHNIVLITGGLGYIGAPTAYALSRMGFRVVVFDSARFCQSIPGIKEVPNPGIGKKENYIFVQGDIRDISALTLVMKKYQPGIVIHFAALTSATESEKQKALYVDTNVRGTKNRHPFMD</sequence>
<evidence type="ECO:0000259" key="2">
    <source>
        <dbReference type="Pfam" id="PF16363"/>
    </source>
</evidence>
<protein>
    <submittedName>
        <fullName evidence="3">UDP-glucose 4-epimerase</fullName>
    </submittedName>
</protein>
<gene>
    <name evidence="3" type="ORF">UW52_C0013G0005</name>
</gene>
<dbReference type="PANTHER" id="PTHR43000">
    <property type="entry name" value="DTDP-D-GLUCOSE 4,6-DEHYDRATASE-RELATED"/>
    <property type="match status" value="1"/>
</dbReference>
<dbReference type="AlphaFoldDB" id="A0A0G1IPW2"/>